<reference evidence="1 2" key="1">
    <citation type="submission" date="2016-10" db="EMBL/GenBank/DDBJ databases">
        <authorList>
            <person name="de Groot N.N."/>
        </authorList>
    </citation>
    <scope>NUCLEOTIDE SEQUENCE [LARGE SCALE GENOMIC DNA]</scope>
    <source>
        <strain evidence="1 2">APO</strain>
    </source>
</reference>
<dbReference type="AlphaFoldDB" id="A0A1H3R0B3"/>
<dbReference type="RefSeq" id="WP_093315346.1">
    <property type="nucleotide sequence ID" value="NZ_FNPV01000011.1"/>
</dbReference>
<proteinExistence type="predicted"/>
<gene>
    <name evidence="1" type="ORF">SAMN05192546_11161</name>
</gene>
<dbReference type="OrthoDB" id="1955305at2"/>
<evidence type="ECO:0000313" key="1">
    <source>
        <dbReference type="EMBL" id="SDZ19036.1"/>
    </source>
</evidence>
<dbReference type="InterPro" id="IPR013321">
    <property type="entry name" value="Arc_rbn_hlx_hlx"/>
</dbReference>
<dbReference type="Gene3D" id="1.10.1220.10">
    <property type="entry name" value="Met repressor-like"/>
    <property type="match status" value="1"/>
</dbReference>
<dbReference type="STRING" id="159292.SAMN05192546_11161"/>
<name>A0A1H3R0B3_9FIRM</name>
<dbReference type="SUPFAM" id="SSF47598">
    <property type="entry name" value="Ribbon-helix-helix"/>
    <property type="match status" value="1"/>
</dbReference>
<protein>
    <submittedName>
        <fullName evidence="1">Uncharacterized protein</fullName>
    </submittedName>
</protein>
<dbReference type="EMBL" id="FNPV01000011">
    <property type="protein sequence ID" value="SDZ19036.1"/>
    <property type="molecule type" value="Genomic_DNA"/>
</dbReference>
<sequence length="60" mass="7165">MTRKQFTTTIDEDIQKQFKEACSKNNVKMNDVLEAFMQGYIEGNFQIEKEVKYILKRSKK</sequence>
<organism evidence="1 2">
    <name type="scientific">Tindallia californiensis</name>
    <dbReference type="NCBI Taxonomy" id="159292"/>
    <lineage>
        <taxon>Bacteria</taxon>
        <taxon>Bacillati</taxon>
        <taxon>Bacillota</taxon>
        <taxon>Clostridia</taxon>
        <taxon>Peptostreptococcales</taxon>
        <taxon>Tindalliaceae</taxon>
        <taxon>Tindallia</taxon>
    </lineage>
</organism>
<keyword evidence="2" id="KW-1185">Reference proteome</keyword>
<dbReference type="Proteomes" id="UP000199230">
    <property type="component" value="Unassembled WGS sequence"/>
</dbReference>
<evidence type="ECO:0000313" key="2">
    <source>
        <dbReference type="Proteomes" id="UP000199230"/>
    </source>
</evidence>
<dbReference type="GO" id="GO:0006355">
    <property type="term" value="P:regulation of DNA-templated transcription"/>
    <property type="evidence" value="ECO:0007669"/>
    <property type="project" value="InterPro"/>
</dbReference>
<accession>A0A1H3R0B3</accession>
<dbReference type="InterPro" id="IPR010985">
    <property type="entry name" value="Ribbon_hlx_hlx"/>
</dbReference>